<comment type="caution">
    <text evidence="1">The sequence shown here is derived from an EMBL/GenBank/DDBJ whole genome shotgun (WGS) entry which is preliminary data.</text>
</comment>
<dbReference type="AlphaFoldDB" id="A0ABD3QRJ3"/>
<organism evidence="1 2">
    <name type="scientific">Cyclotella cryptica</name>
    <dbReference type="NCBI Taxonomy" id="29204"/>
    <lineage>
        <taxon>Eukaryota</taxon>
        <taxon>Sar</taxon>
        <taxon>Stramenopiles</taxon>
        <taxon>Ochrophyta</taxon>
        <taxon>Bacillariophyta</taxon>
        <taxon>Coscinodiscophyceae</taxon>
        <taxon>Thalassiosirophycidae</taxon>
        <taxon>Stephanodiscales</taxon>
        <taxon>Stephanodiscaceae</taxon>
        <taxon>Cyclotella</taxon>
    </lineage>
</organism>
<dbReference type="Proteomes" id="UP001516023">
    <property type="component" value="Unassembled WGS sequence"/>
</dbReference>
<protein>
    <submittedName>
        <fullName evidence="1">Uncharacterized protein</fullName>
    </submittedName>
</protein>
<evidence type="ECO:0000313" key="1">
    <source>
        <dbReference type="EMBL" id="KAL3802804.1"/>
    </source>
</evidence>
<evidence type="ECO:0000313" key="2">
    <source>
        <dbReference type="Proteomes" id="UP001516023"/>
    </source>
</evidence>
<reference evidence="1 2" key="1">
    <citation type="journal article" date="2020" name="G3 (Bethesda)">
        <title>Improved Reference Genome for Cyclotella cryptica CCMP332, a Model for Cell Wall Morphogenesis, Salinity Adaptation, and Lipid Production in Diatoms (Bacillariophyta).</title>
        <authorList>
            <person name="Roberts W.R."/>
            <person name="Downey K.M."/>
            <person name="Ruck E.C."/>
            <person name="Traller J.C."/>
            <person name="Alverson A.J."/>
        </authorList>
    </citation>
    <scope>NUCLEOTIDE SEQUENCE [LARGE SCALE GENOMIC DNA]</scope>
    <source>
        <strain evidence="1 2">CCMP332</strain>
    </source>
</reference>
<dbReference type="EMBL" id="JABMIG020000017">
    <property type="protein sequence ID" value="KAL3802804.1"/>
    <property type="molecule type" value="Genomic_DNA"/>
</dbReference>
<keyword evidence="2" id="KW-1185">Reference proteome</keyword>
<sequence>MTQAKCMRNATAVGPGTMPASTGHCRTATQTANIKRSEHLCAPQQCAPTTETKIRHQLLDNGTGKTRAISYHHLHDTPGRTDAERRKNEELSAAYDAIAHRMAVGHSIHDAGKPRRDRSCNDVDTSYHPQRVDLTMVHTRSHVLRL</sequence>
<name>A0ABD3QRJ3_9STRA</name>
<gene>
    <name evidence="1" type="ORF">HJC23_007581</name>
</gene>
<proteinExistence type="predicted"/>
<accession>A0ABD3QRJ3</accession>